<feature type="coiled-coil region" evidence="1">
    <location>
        <begin position="350"/>
        <end position="377"/>
    </location>
</feature>
<feature type="region of interest" description="Disordered" evidence="2">
    <location>
        <begin position="589"/>
        <end position="627"/>
    </location>
</feature>
<gene>
    <name evidence="4" type="ORF">FCALED_LOCUS10032</name>
</gene>
<protein>
    <submittedName>
        <fullName evidence="4">11685_t:CDS:1</fullName>
    </submittedName>
</protein>
<keyword evidence="5" id="KW-1185">Reference proteome</keyword>
<evidence type="ECO:0000313" key="4">
    <source>
        <dbReference type="EMBL" id="CAG8630297.1"/>
    </source>
</evidence>
<dbReference type="PANTHER" id="PTHR24362:SF309">
    <property type="entry name" value="PROTEIN KINASE DOMAIN-CONTAINING PROTEIN"/>
    <property type="match status" value="1"/>
</dbReference>
<dbReference type="GO" id="GO:0005524">
    <property type="term" value="F:ATP binding"/>
    <property type="evidence" value="ECO:0007669"/>
    <property type="project" value="InterPro"/>
</dbReference>
<proteinExistence type="predicted"/>
<dbReference type="InterPro" id="IPR008266">
    <property type="entry name" value="Tyr_kinase_AS"/>
</dbReference>
<accession>A0A9N9DBK0</accession>
<reference evidence="4" key="1">
    <citation type="submission" date="2021-06" db="EMBL/GenBank/DDBJ databases">
        <authorList>
            <person name="Kallberg Y."/>
            <person name="Tangrot J."/>
            <person name="Rosling A."/>
        </authorList>
    </citation>
    <scope>NUCLEOTIDE SEQUENCE</scope>
    <source>
        <strain evidence="4">UK204</strain>
    </source>
</reference>
<dbReference type="Proteomes" id="UP000789570">
    <property type="component" value="Unassembled WGS sequence"/>
</dbReference>
<name>A0A9N9DBK0_9GLOM</name>
<dbReference type="PROSITE" id="PS50011">
    <property type="entry name" value="PROTEIN_KINASE_DOM"/>
    <property type="match status" value="2"/>
</dbReference>
<keyword evidence="1" id="KW-0175">Coiled coil</keyword>
<dbReference type="AlphaFoldDB" id="A0A9N9DBK0"/>
<feature type="domain" description="Protein kinase" evidence="3">
    <location>
        <begin position="827"/>
        <end position="1130"/>
    </location>
</feature>
<dbReference type="SUPFAM" id="SSF56112">
    <property type="entry name" value="Protein kinase-like (PK-like)"/>
    <property type="match status" value="2"/>
</dbReference>
<dbReference type="OrthoDB" id="2395959at2759"/>
<evidence type="ECO:0000313" key="5">
    <source>
        <dbReference type="Proteomes" id="UP000789570"/>
    </source>
</evidence>
<evidence type="ECO:0000256" key="2">
    <source>
        <dbReference type="SAM" id="MobiDB-lite"/>
    </source>
</evidence>
<evidence type="ECO:0000256" key="1">
    <source>
        <dbReference type="SAM" id="Coils"/>
    </source>
</evidence>
<comment type="caution">
    <text evidence="4">The sequence shown here is derived from an EMBL/GenBank/DDBJ whole genome shotgun (WGS) entry which is preliminary data.</text>
</comment>
<dbReference type="Pfam" id="PF07714">
    <property type="entry name" value="PK_Tyr_Ser-Thr"/>
    <property type="match status" value="1"/>
</dbReference>
<feature type="domain" description="Protein kinase" evidence="3">
    <location>
        <begin position="20"/>
        <end position="269"/>
    </location>
</feature>
<dbReference type="GO" id="GO:0004672">
    <property type="term" value="F:protein kinase activity"/>
    <property type="evidence" value="ECO:0007669"/>
    <property type="project" value="InterPro"/>
</dbReference>
<dbReference type="InterPro" id="IPR011009">
    <property type="entry name" value="Kinase-like_dom_sf"/>
</dbReference>
<dbReference type="PROSITE" id="PS00109">
    <property type="entry name" value="PROTEIN_KINASE_TYR"/>
    <property type="match status" value="1"/>
</dbReference>
<dbReference type="Gene3D" id="1.10.510.10">
    <property type="entry name" value="Transferase(Phosphotransferase) domain 1"/>
    <property type="match status" value="2"/>
</dbReference>
<sequence length="1141" mass="133632">MSYNSMSEFNNLTLEGGEQYTIIRSCSYGRNFNVCKAYETNKPKVHYVIKYYKEKDVFERESKMLNKLINAENIMQMITFCPSRLIVVCECGLYDLETFLSHQDYNQRHEEKCGIIRDIVLGLSELNKHNIVHNEISPQNIMYFQEKDGERWKLIDFDDASFVGSSNYVTFITNYSAPEVIKAYDKGIEIEANFAMDMFSFGLVLYYLETGHHYWNREHDDEKNEMISAKYLPLGDIRDNSASYAIRKLLDKNISRRMTLEEFMRMSYYSGESEINNAMTSNNEKRYSVPIRYTCLGERFLEEPTKINDNKYIEYDISQAGFEIQSGISEAEFQAKLAQDTFQAFLEKYHNEMKQSLKILNDKIDNCTKAVEDLSELTKKIPQWLVKLKNEKVPRIFVMVPDRKDWKKPTTWLFSKPFRLLFVCEHKEQWHIPDQEGYKVIEVPQFIKKYGPWINLCLKTLSSAIGIMSLNAFPQVVTDILSSVFSITENSDIMKYFQEVIDTVDISVKTMTDENPDFIPLSKEEVNIPHQMINASGLHMLKKFLDTQESADHFGGLMQCVDNETQEILWLCKEHRNGYCPIEQVEQVEQVPSLPNSDSSRPKRIRPNVPNLITTPKSPPISPSRNQRPSFLISPSTSMIFSPSENSPTESIFVPPEGDYSKYYTKNLTDPLDPFFALEHAYQILCDVIANTVASGRRHFKNEEVKAIAHKMCGHMNRFKDICPIWCESAQKAQFINIIKNQVHLYIHFLRSIVRYCVVQSVRKKMRYLLNDTMDIRYILKAGKSFNHLLDKLIACLEASQYDNHNKIMIQVELDSFVKEQKLNLDYYDFNIINERALNQWYHTVDRTCIENLESPSETIVKGVLFNSTRRLLDNWIVTGRSLKYLDNDENLSCIEKEICLYNDHKLNHHDYIIKFCGYSIHNCKPTLFYEYANFGDLFSYFQVQDNQTNLLNNWEDKIKLALNITHGVKSLHKQGILHLDLRSANILLQYDETEKLLIPKVSNFLWSKNIHSSKKTLAYPKLTIPHDEMIWKRWYDPDRLLNDDFESILPSSDIYSLGLLFWEIAWCKAGNLPFKDISIDKLYDHLITYKENLPKISEEYKSWGHLIEKMWQNKSEHNFNIHAVETSLLRLIRCKSPLRM</sequence>
<dbReference type="PANTHER" id="PTHR24362">
    <property type="entry name" value="SERINE/THREONINE-PROTEIN KINASE NEK"/>
    <property type="match status" value="1"/>
</dbReference>
<dbReference type="Pfam" id="PF00069">
    <property type="entry name" value="Pkinase"/>
    <property type="match status" value="1"/>
</dbReference>
<dbReference type="InterPro" id="IPR000719">
    <property type="entry name" value="Prot_kinase_dom"/>
</dbReference>
<dbReference type="EMBL" id="CAJVPQ010003521">
    <property type="protein sequence ID" value="CAG8630297.1"/>
    <property type="molecule type" value="Genomic_DNA"/>
</dbReference>
<evidence type="ECO:0000259" key="3">
    <source>
        <dbReference type="PROSITE" id="PS50011"/>
    </source>
</evidence>
<organism evidence="4 5">
    <name type="scientific">Funneliformis caledonium</name>
    <dbReference type="NCBI Taxonomy" id="1117310"/>
    <lineage>
        <taxon>Eukaryota</taxon>
        <taxon>Fungi</taxon>
        <taxon>Fungi incertae sedis</taxon>
        <taxon>Mucoromycota</taxon>
        <taxon>Glomeromycotina</taxon>
        <taxon>Glomeromycetes</taxon>
        <taxon>Glomerales</taxon>
        <taxon>Glomeraceae</taxon>
        <taxon>Funneliformis</taxon>
    </lineage>
</organism>
<dbReference type="InterPro" id="IPR001245">
    <property type="entry name" value="Ser-Thr/Tyr_kinase_cat_dom"/>
</dbReference>